<evidence type="ECO:0000313" key="10">
    <source>
        <dbReference type="Proteomes" id="UP000664303"/>
    </source>
</evidence>
<sequence length="124" mass="12942">MNHALLANPVMWCILVLAAATYFLLLREILVTRAGLPPVAGGSWSAPATALIAALPLLGLLGTIGGLLQAFHALSTGAGADMGQQLAGGIAAALYTTEWGLLTAIPAWFLHQWLRACRARAARE</sequence>
<dbReference type="Pfam" id="PF01618">
    <property type="entry name" value="MotA_ExbB"/>
    <property type="match status" value="1"/>
</dbReference>
<evidence type="ECO:0000256" key="3">
    <source>
        <dbReference type="ARBA" id="ARBA00022692"/>
    </source>
</evidence>
<keyword evidence="4 7" id="KW-1133">Transmembrane helix</keyword>
<dbReference type="Proteomes" id="UP000664303">
    <property type="component" value="Unassembled WGS sequence"/>
</dbReference>
<keyword evidence="6" id="KW-0653">Protein transport</keyword>
<keyword evidence="10" id="KW-1185">Reference proteome</keyword>
<gene>
    <name evidence="9" type="ORF">JYP50_11410</name>
</gene>
<evidence type="ECO:0000313" key="9">
    <source>
        <dbReference type="EMBL" id="MBN7797205.1"/>
    </source>
</evidence>
<evidence type="ECO:0000256" key="6">
    <source>
        <dbReference type="RuleBase" id="RU004057"/>
    </source>
</evidence>
<name>A0A939IM64_9GAMM</name>
<comment type="similarity">
    <text evidence="6">Belongs to the exbB/tolQ family.</text>
</comment>
<feature type="domain" description="MotA/TolQ/ExbB proton channel" evidence="8">
    <location>
        <begin position="51"/>
        <end position="117"/>
    </location>
</feature>
<dbReference type="GO" id="GO:0017038">
    <property type="term" value="P:protein import"/>
    <property type="evidence" value="ECO:0007669"/>
    <property type="project" value="TreeGrafter"/>
</dbReference>
<feature type="transmembrane region" description="Helical" evidence="7">
    <location>
        <begin position="86"/>
        <end position="110"/>
    </location>
</feature>
<dbReference type="AlphaFoldDB" id="A0A939IM64"/>
<keyword evidence="2" id="KW-1003">Cell membrane</keyword>
<evidence type="ECO:0000256" key="7">
    <source>
        <dbReference type="SAM" id="Phobius"/>
    </source>
</evidence>
<proteinExistence type="inferred from homology"/>
<evidence type="ECO:0000259" key="8">
    <source>
        <dbReference type="Pfam" id="PF01618"/>
    </source>
</evidence>
<dbReference type="InterPro" id="IPR050790">
    <property type="entry name" value="ExbB/TolQ_transport"/>
</dbReference>
<dbReference type="PANTHER" id="PTHR30625:SF11">
    <property type="entry name" value="MOTA_TOLQ_EXBB PROTON CHANNEL DOMAIN-CONTAINING PROTEIN"/>
    <property type="match status" value="1"/>
</dbReference>
<dbReference type="InterPro" id="IPR002898">
    <property type="entry name" value="MotA_ExbB_proton_chnl"/>
</dbReference>
<dbReference type="GO" id="GO:0005886">
    <property type="term" value="C:plasma membrane"/>
    <property type="evidence" value="ECO:0007669"/>
    <property type="project" value="UniProtKB-SubCell"/>
</dbReference>
<keyword evidence="3 7" id="KW-0812">Transmembrane</keyword>
<keyword evidence="5 7" id="KW-0472">Membrane</keyword>
<evidence type="ECO:0000256" key="1">
    <source>
        <dbReference type="ARBA" id="ARBA00004651"/>
    </source>
</evidence>
<feature type="transmembrane region" description="Helical" evidence="7">
    <location>
        <begin position="46"/>
        <end position="74"/>
    </location>
</feature>
<keyword evidence="6" id="KW-0813">Transport</keyword>
<protein>
    <submittedName>
        <fullName evidence="9">MotA/TolQ/ExbB proton channel family protein</fullName>
    </submittedName>
</protein>
<dbReference type="RefSeq" id="WP_206560644.1">
    <property type="nucleotide sequence ID" value="NZ_JAFKCZ010000007.1"/>
</dbReference>
<reference evidence="9" key="1">
    <citation type="submission" date="2021-02" db="EMBL/GenBank/DDBJ databases">
        <title>PHA producing bacteria isolated from coastal sediment in Guangdong, Shenzhen.</title>
        <authorList>
            <person name="Zheng W."/>
            <person name="Yu S."/>
            <person name="Huang Y."/>
        </authorList>
    </citation>
    <scope>NUCLEOTIDE SEQUENCE</scope>
    <source>
        <strain evidence="9">TN14-10</strain>
    </source>
</reference>
<dbReference type="PANTHER" id="PTHR30625">
    <property type="entry name" value="PROTEIN TOLQ"/>
    <property type="match status" value="1"/>
</dbReference>
<feature type="transmembrane region" description="Helical" evidence="7">
    <location>
        <begin position="6"/>
        <end position="25"/>
    </location>
</feature>
<comment type="subcellular location">
    <subcellularLocation>
        <location evidence="1">Cell membrane</location>
        <topology evidence="1">Multi-pass membrane protein</topology>
    </subcellularLocation>
    <subcellularLocation>
        <location evidence="6">Membrane</location>
        <topology evidence="6">Multi-pass membrane protein</topology>
    </subcellularLocation>
</comment>
<evidence type="ECO:0000256" key="2">
    <source>
        <dbReference type="ARBA" id="ARBA00022475"/>
    </source>
</evidence>
<organism evidence="9 10">
    <name type="scientific">Parahaliea mediterranea</name>
    <dbReference type="NCBI Taxonomy" id="651086"/>
    <lineage>
        <taxon>Bacteria</taxon>
        <taxon>Pseudomonadati</taxon>
        <taxon>Pseudomonadota</taxon>
        <taxon>Gammaproteobacteria</taxon>
        <taxon>Cellvibrionales</taxon>
        <taxon>Halieaceae</taxon>
        <taxon>Parahaliea</taxon>
    </lineage>
</organism>
<evidence type="ECO:0000256" key="5">
    <source>
        <dbReference type="ARBA" id="ARBA00023136"/>
    </source>
</evidence>
<dbReference type="EMBL" id="JAFKCZ010000007">
    <property type="protein sequence ID" value="MBN7797205.1"/>
    <property type="molecule type" value="Genomic_DNA"/>
</dbReference>
<comment type="caution">
    <text evidence="9">The sequence shown here is derived from an EMBL/GenBank/DDBJ whole genome shotgun (WGS) entry which is preliminary data.</text>
</comment>
<evidence type="ECO:0000256" key="4">
    <source>
        <dbReference type="ARBA" id="ARBA00022989"/>
    </source>
</evidence>
<accession>A0A939IM64</accession>